<dbReference type="InterPro" id="IPR003879">
    <property type="entry name" value="Butyrophylin_SPRY"/>
</dbReference>
<dbReference type="Pfam" id="PF00622">
    <property type="entry name" value="SPRY"/>
    <property type="match status" value="1"/>
</dbReference>
<dbReference type="PANTHER" id="PTHR25465:SF14">
    <property type="entry name" value="E3 UBIQUITIN-PROTEIN LIGASE TRIM65"/>
    <property type="match status" value="1"/>
</dbReference>
<evidence type="ECO:0000259" key="4">
    <source>
        <dbReference type="PROSITE" id="PS50188"/>
    </source>
</evidence>
<dbReference type="GO" id="GO:0005737">
    <property type="term" value="C:cytoplasm"/>
    <property type="evidence" value="ECO:0007669"/>
    <property type="project" value="UniProtKB-ARBA"/>
</dbReference>
<dbReference type="PROSITE" id="PS50188">
    <property type="entry name" value="B302_SPRY"/>
    <property type="match status" value="1"/>
</dbReference>
<evidence type="ECO:0000256" key="2">
    <source>
        <dbReference type="ARBA" id="ARBA00022771"/>
    </source>
</evidence>
<dbReference type="GO" id="GO:0008270">
    <property type="term" value="F:zinc ion binding"/>
    <property type="evidence" value="ECO:0007669"/>
    <property type="project" value="UniProtKB-KW"/>
</dbReference>
<proteinExistence type="predicted"/>
<dbReference type="GeneID" id="115024774"/>
<dbReference type="KEGG" id="cgob:115024774"/>
<evidence type="ECO:0000256" key="1">
    <source>
        <dbReference type="ARBA" id="ARBA00022723"/>
    </source>
</evidence>
<keyword evidence="3" id="KW-0862">Zinc</keyword>
<dbReference type="AlphaFoldDB" id="A0A6J2RQE9"/>
<keyword evidence="1" id="KW-0479">Metal-binding</keyword>
<evidence type="ECO:0000313" key="7">
    <source>
        <dbReference type="RefSeq" id="XP_029312471.1"/>
    </source>
</evidence>
<name>A0A6J2RQE9_COTGO</name>
<dbReference type="InterPro" id="IPR003877">
    <property type="entry name" value="SPRY_dom"/>
</dbReference>
<dbReference type="GeneTree" id="ENSGT00930000151196"/>
<dbReference type="SUPFAM" id="SSF49899">
    <property type="entry name" value="Concanavalin A-like lectins/glucanases"/>
    <property type="match status" value="1"/>
</dbReference>
<evidence type="ECO:0000313" key="6">
    <source>
        <dbReference type="RefSeq" id="XP_029312470.1"/>
    </source>
</evidence>
<dbReference type="InterPro" id="IPR006574">
    <property type="entry name" value="PRY"/>
</dbReference>
<evidence type="ECO:0000256" key="3">
    <source>
        <dbReference type="ARBA" id="ARBA00022833"/>
    </source>
</evidence>
<dbReference type="InterPro" id="IPR001870">
    <property type="entry name" value="B30.2/SPRY"/>
</dbReference>
<accession>A0A6J2RQE9</accession>
<dbReference type="InterPro" id="IPR051051">
    <property type="entry name" value="E3_ubiq-ligase_TRIM/RNF"/>
</dbReference>
<dbReference type="Gene3D" id="2.60.120.920">
    <property type="match status" value="1"/>
</dbReference>
<dbReference type="InterPro" id="IPR043136">
    <property type="entry name" value="B30.2/SPRY_sf"/>
</dbReference>
<dbReference type="Proteomes" id="UP000504630">
    <property type="component" value="Chromosome 19"/>
</dbReference>
<protein>
    <submittedName>
        <fullName evidence="6 7">Tripartite motif-containing protein 16-like protein</fullName>
    </submittedName>
</protein>
<dbReference type="Pfam" id="PF13765">
    <property type="entry name" value="PRY"/>
    <property type="match status" value="1"/>
</dbReference>
<gene>
    <name evidence="6 7" type="primary">LOC115024774</name>
</gene>
<dbReference type="PRINTS" id="PR01407">
    <property type="entry name" value="BUTYPHLNCDUF"/>
</dbReference>
<dbReference type="PANTHER" id="PTHR25465">
    <property type="entry name" value="B-BOX DOMAIN CONTAINING"/>
    <property type="match status" value="1"/>
</dbReference>
<feature type="domain" description="B30.2/SPRY" evidence="4">
    <location>
        <begin position="17"/>
        <end position="215"/>
    </location>
</feature>
<reference evidence="6 7" key="1">
    <citation type="submission" date="2025-04" db="UniProtKB">
        <authorList>
            <consortium name="RefSeq"/>
        </authorList>
    </citation>
    <scope>IDENTIFICATION</scope>
</reference>
<sequence length="215" mass="24178">MKSNKKQKAAAEPVSVYVPDIPEPTCRAELIKHWKDFTLDNKTANKMLWISDGGSKVFRRTAEVCPVLDGTDRYEYSPQVVCKESIWNTRAYWEVDYTGWAVTGAAYEGAGRRASSGPSGLGENDESWGLCWSGTSYEIWYNSTNKNIHDVPYSSRMGVYIDQPAGIINFYVVNGEGAEREVQLLQKVNTTLKEKILPGFWMGIESSCTIVKRPE</sequence>
<organism evidence="5 7">
    <name type="scientific">Cottoperca gobio</name>
    <name type="common">Frogmouth</name>
    <name type="synonym">Aphritis gobio</name>
    <dbReference type="NCBI Taxonomy" id="56716"/>
    <lineage>
        <taxon>Eukaryota</taxon>
        <taxon>Metazoa</taxon>
        <taxon>Chordata</taxon>
        <taxon>Craniata</taxon>
        <taxon>Vertebrata</taxon>
        <taxon>Euteleostomi</taxon>
        <taxon>Actinopterygii</taxon>
        <taxon>Neopterygii</taxon>
        <taxon>Teleostei</taxon>
        <taxon>Neoteleostei</taxon>
        <taxon>Acanthomorphata</taxon>
        <taxon>Eupercaria</taxon>
        <taxon>Perciformes</taxon>
        <taxon>Notothenioidei</taxon>
        <taxon>Bovichtidae</taxon>
        <taxon>Cottoperca</taxon>
    </lineage>
</organism>
<dbReference type="RefSeq" id="XP_029312470.1">
    <property type="nucleotide sequence ID" value="XM_029456610.1"/>
</dbReference>
<keyword evidence="2" id="KW-0863">Zinc-finger</keyword>
<evidence type="ECO:0000313" key="5">
    <source>
        <dbReference type="Proteomes" id="UP000504630"/>
    </source>
</evidence>
<keyword evidence="5" id="KW-1185">Reference proteome</keyword>
<dbReference type="InterPro" id="IPR013320">
    <property type="entry name" value="ConA-like_dom_sf"/>
</dbReference>
<dbReference type="OrthoDB" id="8908842at2759"/>
<dbReference type="RefSeq" id="XP_029312471.1">
    <property type="nucleotide sequence ID" value="XM_029456611.1"/>
</dbReference>